<feature type="compositionally biased region" description="Basic and acidic residues" evidence="1">
    <location>
        <begin position="23"/>
        <end position="38"/>
    </location>
</feature>
<name>A0A914WW53_9BILA</name>
<protein>
    <submittedName>
        <fullName evidence="3">Uncharacterized protein</fullName>
    </submittedName>
</protein>
<organism evidence="2 3">
    <name type="scientific">Plectus sambesii</name>
    <dbReference type="NCBI Taxonomy" id="2011161"/>
    <lineage>
        <taxon>Eukaryota</taxon>
        <taxon>Metazoa</taxon>
        <taxon>Ecdysozoa</taxon>
        <taxon>Nematoda</taxon>
        <taxon>Chromadorea</taxon>
        <taxon>Plectida</taxon>
        <taxon>Plectina</taxon>
        <taxon>Plectoidea</taxon>
        <taxon>Plectidae</taxon>
        <taxon>Plectus</taxon>
    </lineage>
</organism>
<evidence type="ECO:0000313" key="2">
    <source>
        <dbReference type="Proteomes" id="UP000887566"/>
    </source>
</evidence>
<accession>A0A914WW53</accession>
<proteinExistence type="predicted"/>
<evidence type="ECO:0000256" key="1">
    <source>
        <dbReference type="SAM" id="MobiDB-lite"/>
    </source>
</evidence>
<dbReference type="Proteomes" id="UP000887566">
    <property type="component" value="Unplaced"/>
</dbReference>
<dbReference type="WBParaSite" id="PSAMB.scaffold5075size12724.g25830.t1">
    <property type="protein sequence ID" value="PSAMB.scaffold5075size12724.g25830.t1"/>
    <property type="gene ID" value="PSAMB.scaffold5075size12724.g25830"/>
</dbReference>
<keyword evidence="2" id="KW-1185">Reference proteome</keyword>
<feature type="region of interest" description="Disordered" evidence="1">
    <location>
        <begin position="10"/>
        <end position="50"/>
    </location>
</feature>
<dbReference type="AlphaFoldDB" id="A0A914WW53"/>
<sequence length="123" mass="13527">MISGGGIELERPQLDDCGATAATRRERNESDTRQDPDAVKSLARGRSRDNRMRVRPALHCAFFFCRPPSPAVDPAVQCRLSMSFHPAASCPSGKATSFPFIRHSAACFMKSLSLQLCNHNFGM</sequence>
<reference evidence="3" key="1">
    <citation type="submission" date="2022-11" db="UniProtKB">
        <authorList>
            <consortium name="WormBaseParasite"/>
        </authorList>
    </citation>
    <scope>IDENTIFICATION</scope>
</reference>
<evidence type="ECO:0000313" key="3">
    <source>
        <dbReference type="WBParaSite" id="PSAMB.scaffold5075size12724.g25830.t1"/>
    </source>
</evidence>